<gene>
    <name evidence="1" type="ORF">OCC_12986</name>
</gene>
<keyword evidence="2" id="KW-1185">Reference proteome</keyword>
<dbReference type="AlphaFoldDB" id="H3ZRI6"/>
<evidence type="ECO:0000313" key="1">
    <source>
        <dbReference type="EMBL" id="EHR77392.1"/>
    </source>
</evidence>
<dbReference type="KEGG" id="tlt:OCC_12986"/>
<dbReference type="Proteomes" id="UP000015502">
    <property type="component" value="Chromosome"/>
</dbReference>
<protein>
    <submittedName>
        <fullName evidence="1">Uncharacterized protein</fullName>
    </submittedName>
</protein>
<dbReference type="PaxDb" id="523849-OCC_12986"/>
<reference evidence="1 2" key="1">
    <citation type="journal article" date="2012" name="J. Bacteriol.">
        <title>Genome sequence of the model hyperthermophilic archaeon Thermococcus litoralis NS-C.</title>
        <authorList>
            <person name="Gardner A.F."/>
            <person name="Kumar S."/>
            <person name="Perler F.B."/>
        </authorList>
    </citation>
    <scope>NUCLEOTIDE SEQUENCE [LARGE SCALE GENOMIC DNA]</scope>
    <source>
        <strain evidence="2">ATCC 51850 / DSM 5473 / JCM 8560 / NS-C</strain>
    </source>
</reference>
<name>H3ZRI6_THELN</name>
<sequence>MNYSEIEILGEILREGIYWAYMGRPFEVLPFLRGKLLAKIKSSNGSCKDKEMELERALKELEMLYKQISVSENVDEKQIREVLAYKQKFVQFLAFEEDL</sequence>
<dbReference type="HOGENOM" id="CLU_2353360_0_0_2"/>
<accession>H3ZRI6</accession>
<proteinExistence type="predicted"/>
<organism evidence="1 2">
    <name type="scientific">Thermococcus litoralis (strain ATCC 51850 / DSM 5473 / JCM 8560 / NS-C)</name>
    <dbReference type="NCBI Taxonomy" id="523849"/>
    <lineage>
        <taxon>Archaea</taxon>
        <taxon>Methanobacteriati</taxon>
        <taxon>Methanobacteriota</taxon>
        <taxon>Thermococci</taxon>
        <taxon>Thermococcales</taxon>
        <taxon>Thermococcaceae</taxon>
        <taxon>Thermococcus</taxon>
    </lineage>
</organism>
<evidence type="ECO:0000313" key="2">
    <source>
        <dbReference type="Proteomes" id="UP000015502"/>
    </source>
</evidence>
<dbReference type="EMBL" id="CP006670">
    <property type="protein sequence ID" value="EHR77392.1"/>
    <property type="molecule type" value="Genomic_DNA"/>
</dbReference>